<reference evidence="2" key="2">
    <citation type="journal article" date="2015" name="Fish Shellfish Immunol.">
        <title>Early steps in the European eel (Anguilla anguilla)-Vibrio vulnificus interaction in the gills: Role of the RtxA13 toxin.</title>
        <authorList>
            <person name="Callol A."/>
            <person name="Pajuelo D."/>
            <person name="Ebbesson L."/>
            <person name="Teles M."/>
            <person name="MacKenzie S."/>
            <person name="Amaro C."/>
        </authorList>
    </citation>
    <scope>NUCLEOTIDE SEQUENCE</scope>
</reference>
<evidence type="ECO:0000313" key="2">
    <source>
        <dbReference type="EMBL" id="JAH02642.1"/>
    </source>
</evidence>
<accession>A0A0E9PED4</accession>
<dbReference type="EMBL" id="GBXM01105935">
    <property type="protein sequence ID" value="JAH02642.1"/>
    <property type="molecule type" value="Transcribed_RNA"/>
</dbReference>
<keyword evidence="1" id="KW-1133">Transmembrane helix</keyword>
<dbReference type="AlphaFoldDB" id="A0A0E9PED4"/>
<proteinExistence type="predicted"/>
<keyword evidence="1" id="KW-0472">Membrane</keyword>
<evidence type="ECO:0000256" key="1">
    <source>
        <dbReference type="SAM" id="Phobius"/>
    </source>
</evidence>
<protein>
    <submittedName>
        <fullName evidence="2">Uncharacterized protein</fullName>
    </submittedName>
</protein>
<name>A0A0E9PED4_ANGAN</name>
<organism evidence="2">
    <name type="scientific">Anguilla anguilla</name>
    <name type="common">European freshwater eel</name>
    <name type="synonym">Muraena anguilla</name>
    <dbReference type="NCBI Taxonomy" id="7936"/>
    <lineage>
        <taxon>Eukaryota</taxon>
        <taxon>Metazoa</taxon>
        <taxon>Chordata</taxon>
        <taxon>Craniata</taxon>
        <taxon>Vertebrata</taxon>
        <taxon>Euteleostomi</taxon>
        <taxon>Actinopterygii</taxon>
        <taxon>Neopterygii</taxon>
        <taxon>Teleostei</taxon>
        <taxon>Anguilliformes</taxon>
        <taxon>Anguillidae</taxon>
        <taxon>Anguilla</taxon>
    </lineage>
</organism>
<keyword evidence="1" id="KW-0812">Transmembrane</keyword>
<reference evidence="2" key="1">
    <citation type="submission" date="2014-11" db="EMBL/GenBank/DDBJ databases">
        <authorList>
            <person name="Amaro Gonzalez C."/>
        </authorList>
    </citation>
    <scope>NUCLEOTIDE SEQUENCE</scope>
</reference>
<sequence length="39" mass="4655">MWQCHEKSICPLPDFLCYCIFVCYCICAILNCFRSLDKM</sequence>
<feature type="transmembrane region" description="Helical" evidence="1">
    <location>
        <begin position="15"/>
        <end position="33"/>
    </location>
</feature>